<dbReference type="OrthoDB" id="10394832at2759"/>
<dbReference type="EMBL" id="JXTC01000022">
    <property type="protein sequence ID" value="PON98832.1"/>
    <property type="molecule type" value="Genomic_DNA"/>
</dbReference>
<dbReference type="Proteomes" id="UP000237000">
    <property type="component" value="Unassembled WGS sequence"/>
</dbReference>
<comment type="caution">
    <text evidence="1">The sequence shown here is derived from an EMBL/GenBank/DDBJ whole genome shotgun (WGS) entry which is preliminary data.</text>
</comment>
<protein>
    <submittedName>
        <fullName evidence="1">Uncharacterized protein</fullName>
    </submittedName>
</protein>
<keyword evidence="2" id="KW-1185">Reference proteome</keyword>
<gene>
    <name evidence="1" type="ORF">TorRG33x02_054470</name>
</gene>
<reference evidence="2" key="1">
    <citation type="submission" date="2016-06" db="EMBL/GenBank/DDBJ databases">
        <title>Parallel loss of symbiosis genes in relatives of nitrogen-fixing non-legume Parasponia.</title>
        <authorList>
            <person name="Van Velzen R."/>
            <person name="Holmer R."/>
            <person name="Bu F."/>
            <person name="Rutten L."/>
            <person name="Van Zeijl A."/>
            <person name="Liu W."/>
            <person name="Santuari L."/>
            <person name="Cao Q."/>
            <person name="Sharma T."/>
            <person name="Shen D."/>
            <person name="Roswanjaya Y."/>
            <person name="Wardhani T."/>
            <person name="Kalhor M.S."/>
            <person name="Jansen J."/>
            <person name="Van den Hoogen J."/>
            <person name="Gungor B."/>
            <person name="Hartog M."/>
            <person name="Hontelez J."/>
            <person name="Verver J."/>
            <person name="Yang W.-C."/>
            <person name="Schijlen E."/>
            <person name="Repin R."/>
            <person name="Schilthuizen M."/>
            <person name="Schranz E."/>
            <person name="Heidstra R."/>
            <person name="Miyata K."/>
            <person name="Fedorova E."/>
            <person name="Kohlen W."/>
            <person name="Bisseling T."/>
            <person name="Smit S."/>
            <person name="Geurts R."/>
        </authorList>
    </citation>
    <scope>NUCLEOTIDE SEQUENCE [LARGE SCALE GENOMIC DNA]</scope>
    <source>
        <strain evidence="2">cv. RG33-2</strain>
    </source>
</reference>
<name>A0A2P5FM06_TREOI</name>
<organism evidence="1 2">
    <name type="scientific">Trema orientale</name>
    <name type="common">Charcoal tree</name>
    <name type="synonym">Celtis orientalis</name>
    <dbReference type="NCBI Taxonomy" id="63057"/>
    <lineage>
        <taxon>Eukaryota</taxon>
        <taxon>Viridiplantae</taxon>
        <taxon>Streptophyta</taxon>
        <taxon>Embryophyta</taxon>
        <taxon>Tracheophyta</taxon>
        <taxon>Spermatophyta</taxon>
        <taxon>Magnoliopsida</taxon>
        <taxon>eudicotyledons</taxon>
        <taxon>Gunneridae</taxon>
        <taxon>Pentapetalae</taxon>
        <taxon>rosids</taxon>
        <taxon>fabids</taxon>
        <taxon>Rosales</taxon>
        <taxon>Cannabaceae</taxon>
        <taxon>Trema</taxon>
    </lineage>
</organism>
<dbReference type="InParanoid" id="A0A2P5FM06"/>
<dbReference type="AlphaFoldDB" id="A0A2P5FM06"/>
<accession>A0A2P5FM06</accession>
<evidence type="ECO:0000313" key="1">
    <source>
        <dbReference type="EMBL" id="PON98832.1"/>
    </source>
</evidence>
<evidence type="ECO:0000313" key="2">
    <source>
        <dbReference type="Proteomes" id="UP000237000"/>
    </source>
</evidence>
<sequence length="93" mass="10158">MFTGFSSNHSEFNELDVGQKTAVGTLEGGIPMPPEGTWALGQSSYPSLVIVIVFHWIIPVFAARLLDLELEGDECSLFPRGIRLVHEANNGQT</sequence>
<proteinExistence type="predicted"/>